<dbReference type="OrthoDB" id="3438382at2759"/>
<feature type="coiled-coil region" evidence="1">
    <location>
        <begin position="331"/>
        <end position="421"/>
    </location>
</feature>
<gene>
    <name evidence="3" type="ORF">I7I52_06396</name>
</gene>
<comment type="caution">
    <text evidence="3">The sequence shown here is derived from an EMBL/GenBank/DDBJ whole genome shotgun (WGS) entry which is preliminary data.</text>
</comment>
<accession>A0A8H7YP53</accession>
<feature type="compositionally biased region" description="Polar residues" evidence="2">
    <location>
        <begin position="1"/>
        <end position="12"/>
    </location>
</feature>
<protein>
    <submittedName>
        <fullName evidence="3">Uncharacterized protein</fullName>
    </submittedName>
</protein>
<feature type="compositionally biased region" description="Basic and acidic residues" evidence="2">
    <location>
        <begin position="237"/>
        <end position="260"/>
    </location>
</feature>
<proteinExistence type="predicted"/>
<evidence type="ECO:0000313" key="3">
    <source>
        <dbReference type="EMBL" id="KAG5295945.1"/>
    </source>
</evidence>
<keyword evidence="1" id="KW-0175">Coiled coil</keyword>
<evidence type="ECO:0000313" key="4">
    <source>
        <dbReference type="Proteomes" id="UP000670092"/>
    </source>
</evidence>
<evidence type="ECO:0000256" key="2">
    <source>
        <dbReference type="SAM" id="MobiDB-lite"/>
    </source>
</evidence>
<feature type="coiled-coil region" evidence="1">
    <location>
        <begin position="87"/>
        <end position="114"/>
    </location>
</feature>
<dbReference type="AlphaFoldDB" id="A0A8H7YP53"/>
<feature type="compositionally biased region" description="Basic and acidic residues" evidence="2">
    <location>
        <begin position="17"/>
        <end position="34"/>
    </location>
</feature>
<feature type="region of interest" description="Disordered" evidence="2">
    <location>
        <begin position="202"/>
        <end position="260"/>
    </location>
</feature>
<evidence type="ECO:0000256" key="1">
    <source>
        <dbReference type="SAM" id="Coils"/>
    </source>
</evidence>
<reference evidence="3 4" key="1">
    <citation type="submission" date="2021-01" db="EMBL/GenBank/DDBJ databases">
        <title>Chromosome-level genome assembly of a human fungal pathogen reveals clustering of transcriptionally co-regulated genes.</title>
        <authorList>
            <person name="Voorhies M."/>
            <person name="Cohen S."/>
            <person name="Shea T.P."/>
            <person name="Petrus S."/>
            <person name="Munoz J.F."/>
            <person name="Poplawski S."/>
            <person name="Goldman W.E."/>
            <person name="Michael T."/>
            <person name="Cuomo C.A."/>
            <person name="Sil A."/>
            <person name="Beyhan S."/>
        </authorList>
    </citation>
    <scope>NUCLEOTIDE SEQUENCE [LARGE SCALE GENOMIC DNA]</scope>
    <source>
        <strain evidence="3 4">G184AR</strain>
    </source>
</reference>
<dbReference type="Proteomes" id="UP000670092">
    <property type="component" value="Unassembled WGS sequence"/>
</dbReference>
<dbReference type="EMBL" id="JAEVHI010000003">
    <property type="protein sequence ID" value="KAG5295945.1"/>
    <property type="molecule type" value="Genomic_DNA"/>
</dbReference>
<dbReference type="VEuPathDB" id="FungiDB:I7I52_06396"/>
<organism evidence="3 4">
    <name type="scientific">Ajellomyces capsulatus</name>
    <name type="common">Darling's disease fungus</name>
    <name type="synonym">Histoplasma capsulatum</name>
    <dbReference type="NCBI Taxonomy" id="5037"/>
    <lineage>
        <taxon>Eukaryota</taxon>
        <taxon>Fungi</taxon>
        <taxon>Dikarya</taxon>
        <taxon>Ascomycota</taxon>
        <taxon>Pezizomycotina</taxon>
        <taxon>Eurotiomycetes</taxon>
        <taxon>Eurotiomycetidae</taxon>
        <taxon>Onygenales</taxon>
        <taxon>Ajellomycetaceae</taxon>
        <taxon>Histoplasma</taxon>
    </lineage>
</organism>
<feature type="compositionally biased region" description="Polar residues" evidence="2">
    <location>
        <begin position="213"/>
        <end position="236"/>
    </location>
</feature>
<sequence length="546" mass="61624">MPSPQISPTSSPFGGPNHDESLSRDPRKSSPDSLKFDLARSLGEFASHVASIAAISVKRERLKKRSQAESTDLRKASDRNFQYPSVAKRLKTGKEELDNELVRVDEKLKIHQKMQQELIKGLAANFISSQQQAQNRVELEGMKNDLREIKSELHRVTNLQAGITPTLDSLKSSIQSNDNKIAYIEQWKSSIEMELKNVRSELSTKQNDHKNVTESVVTSQSKSIEQKECQQQQTLDSDLKLTRHEPKLMEPSAKVHERDSSKRLDALERVVSEHVKTGSEVSEGAESLMYSHSEPITDGCPQFGTPAEVMIQLQNLRQIQDAKDEAIADELDKYESRIACLEEVMSKLKQMDGRNETNSQTVSTSMHQMNAELERLRQAINGLSQHVDNRFQLVENQSRTLQAHQIALNSLETRYNHLSTEPIVKQMVIAMQEMYPHASLVQQEIPIIHDKINRLTSALNSVRGDISAAENTRSALISDMTAERDRMTQEIISLTSKIEELGSIRSKLNGIENVLRSRMDEVENVVATNLASVMLNHDKRLPPQNP</sequence>
<name>A0A8H7YP53_AJECA</name>
<feature type="region of interest" description="Disordered" evidence="2">
    <location>
        <begin position="1"/>
        <end position="34"/>
    </location>
</feature>